<accession>F8JXF5</accession>
<accession>G8WSK1</accession>
<feature type="region of interest" description="Disordered" evidence="1">
    <location>
        <begin position="1"/>
        <end position="47"/>
    </location>
</feature>
<protein>
    <submittedName>
        <fullName evidence="2">Uncharacterized protein</fullName>
    </submittedName>
</protein>
<dbReference type="AlphaFoldDB" id="F8JXF5"/>
<keyword evidence="3" id="KW-1185">Reference proteome</keyword>
<feature type="compositionally biased region" description="Acidic residues" evidence="1">
    <location>
        <begin position="15"/>
        <end position="46"/>
    </location>
</feature>
<organism evidence="2 3">
    <name type="scientific">Streptantibioticus cattleyicolor (strain ATCC 35852 / DSM 46488 / JCM 4925 / NBRC 14057 / NRRL 8057)</name>
    <name type="common">Streptomyces cattleya</name>
    <dbReference type="NCBI Taxonomy" id="1003195"/>
    <lineage>
        <taxon>Bacteria</taxon>
        <taxon>Bacillati</taxon>
        <taxon>Actinomycetota</taxon>
        <taxon>Actinomycetes</taxon>
        <taxon>Kitasatosporales</taxon>
        <taxon>Streptomycetaceae</taxon>
        <taxon>Streptantibioticus</taxon>
    </lineage>
</organism>
<proteinExistence type="predicted"/>
<dbReference type="KEGG" id="scy:SCATT_34640"/>
<evidence type="ECO:0000256" key="1">
    <source>
        <dbReference type="SAM" id="MobiDB-lite"/>
    </source>
</evidence>
<evidence type="ECO:0000313" key="3">
    <source>
        <dbReference type="Proteomes" id="UP000007842"/>
    </source>
</evidence>
<evidence type="ECO:0000313" key="2">
    <source>
        <dbReference type="EMBL" id="AEW95835.1"/>
    </source>
</evidence>
<dbReference type="EMBL" id="CP003219">
    <property type="protein sequence ID" value="AEW95835.1"/>
    <property type="molecule type" value="Genomic_DNA"/>
</dbReference>
<gene>
    <name evidence="2" type="ordered locus">SCATT_34640</name>
</gene>
<sequence>MAPLRPSVCAWTPEDAAEDPEVPEDAGADEDPGAEEPDDPGTDAPEDAVVPVEHAVSASPAATIAAAATERRALRVRMMPLLRTVATVAHCPLPSTVRHDHALVIPRYGAVAEPGRLRDIRRYAYPYRTPVRGVIRPPGRSTPRGCGRGGVRPSGPPCSGR</sequence>
<dbReference type="KEGG" id="sct:SCAT_3478"/>
<dbReference type="HOGENOM" id="CLU_1642741_0_0_11"/>
<feature type="region of interest" description="Disordered" evidence="1">
    <location>
        <begin position="134"/>
        <end position="161"/>
    </location>
</feature>
<dbReference type="Proteomes" id="UP000007842">
    <property type="component" value="Chromosome"/>
</dbReference>
<reference evidence="3" key="1">
    <citation type="submission" date="2011-12" db="EMBL/GenBank/DDBJ databases">
        <title>Complete genome sequence of Streptomyces cattleya strain DSM 46488.</title>
        <authorList>
            <person name="Ou H.-Y."/>
            <person name="Li P."/>
            <person name="Zhao C."/>
            <person name="O'Hagan D."/>
            <person name="Deng Z."/>
        </authorList>
    </citation>
    <scope>NUCLEOTIDE SEQUENCE [LARGE SCALE GENOMIC DNA]</scope>
    <source>
        <strain evidence="3">ATCC 35852 / DSM 46488 / JCM 4925 / NBRC 14057 / NRRL 8057</strain>
    </source>
</reference>
<name>F8JXF5_STREN</name>